<evidence type="ECO:0000256" key="4">
    <source>
        <dbReference type="ARBA" id="ARBA00022801"/>
    </source>
</evidence>
<dbReference type="InterPro" id="IPR003593">
    <property type="entry name" value="AAA+_ATPase"/>
</dbReference>
<gene>
    <name evidence="9 13" type="primary">ftsY</name>
    <name evidence="13" type="ORF">R50_1588</name>
</gene>
<feature type="domain" description="Signal recognition particle SRP54 helical bundle" evidence="12">
    <location>
        <begin position="7"/>
        <end position="89"/>
    </location>
</feature>
<keyword evidence="4 9" id="KW-0378">Hydrolase</keyword>
<dbReference type="SMART" id="SM00962">
    <property type="entry name" value="SRP54"/>
    <property type="match status" value="1"/>
</dbReference>
<comment type="subcellular location">
    <subcellularLocation>
        <location evidence="9">Cell membrane</location>
        <topology evidence="9">Peripheral membrane protein</topology>
        <orientation evidence="9">Cytoplasmic side</orientation>
    </subcellularLocation>
    <subcellularLocation>
        <location evidence="9">Cytoplasm</location>
    </subcellularLocation>
</comment>
<dbReference type="SMART" id="SM00382">
    <property type="entry name" value="AAA"/>
    <property type="match status" value="1"/>
</dbReference>
<dbReference type="GO" id="GO:0005737">
    <property type="term" value="C:cytoplasm"/>
    <property type="evidence" value="ECO:0007669"/>
    <property type="project" value="UniProtKB-SubCell"/>
</dbReference>
<name>A0A6F8ZHD6_9FIRM</name>
<dbReference type="GO" id="GO:0006614">
    <property type="term" value="P:SRP-dependent cotranslational protein targeting to membrane"/>
    <property type="evidence" value="ECO:0007669"/>
    <property type="project" value="InterPro"/>
</dbReference>
<dbReference type="PANTHER" id="PTHR43134">
    <property type="entry name" value="SIGNAL RECOGNITION PARTICLE RECEPTOR SUBUNIT ALPHA"/>
    <property type="match status" value="1"/>
</dbReference>
<evidence type="ECO:0000256" key="6">
    <source>
        <dbReference type="ARBA" id="ARBA00023136"/>
    </source>
</evidence>
<dbReference type="EC" id="3.6.5.4" evidence="9"/>
<dbReference type="Proteomes" id="UP000503399">
    <property type="component" value="Chromosome"/>
</dbReference>
<evidence type="ECO:0000256" key="3">
    <source>
        <dbReference type="ARBA" id="ARBA00022741"/>
    </source>
</evidence>
<keyword evidence="5 9" id="KW-0342">GTP-binding</keyword>
<evidence type="ECO:0000256" key="1">
    <source>
        <dbReference type="ARBA" id="ARBA00022475"/>
    </source>
</evidence>
<dbReference type="CDD" id="cd17874">
    <property type="entry name" value="FtsY"/>
    <property type="match status" value="1"/>
</dbReference>
<dbReference type="GO" id="GO:0005047">
    <property type="term" value="F:signal recognition particle binding"/>
    <property type="evidence" value="ECO:0007669"/>
    <property type="project" value="TreeGrafter"/>
</dbReference>
<organism evidence="13 14">
    <name type="scientific">Candidatus Hydrogenisulfobacillus filiaventi</name>
    <dbReference type="NCBI Taxonomy" id="2707344"/>
    <lineage>
        <taxon>Bacteria</taxon>
        <taxon>Bacillati</taxon>
        <taxon>Bacillota</taxon>
        <taxon>Clostridia</taxon>
        <taxon>Eubacteriales</taxon>
        <taxon>Clostridiales Family XVII. Incertae Sedis</taxon>
        <taxon>Candidatus Hydrogenisulfobacillus</taxon>
    </lineage>
</organism>
<dbReference type="Pfam" id="PF02881">
    <property type="entry name" value="SRP54_N"/>
    <property type="match status" value="1"/>
</dbReference>
<dbReference type="HAMAP" id="MF_00920">
    <property type="entry name" value="FtsY"/>
    <property type="match status" value="1"/>
</dbReference>
<reference evidence="13 14" key="1">
    <citation type="submission" date="2020-02" db="EMBL/GenBank/DDBJ databases">
        <authorList>
            <person name="Hogendoorn C."/>
        </authorList>
    </citation>
    <scope>NUCLEOTIDE SEQUENCE [LARGE SCALE GENOMIC DNA]</scope>
    <source>
        <strain evidence="13">R501</strain>
    </source>
</reference>
<proteinExistence type="inferred from homology"/>
<dbReference type="GO" id="GO:0005886">
    <property type="term" value="C:plasma membrane"/>
    <property type="evidence" value="ECO:0007669"/>
    <property type="project" value="UniProtKB-SubCell"/>
</dbReference>
<evidence type="ECO:0000259" key="10">
    <source>
        <dbReference type="SMART" id="SM00382"/>
    </source>
</evidence>
<dbReference type="FunFam" id="3.40.50.300:FF:000053">
    <property type="entry name" value="Signal recognition particle receptor FtsY"/>
    <property type="match status" value="1"/>
</dbReference>
<evidence type="ECO:0000313" key="13">
    <source>
        <dbReference type="EMBL" id="CAB1129089.1"/>
    </source>
</evidence>
<comment type="subunit">
    <text evidence="9">Part of the signal recognition particle protein translocation system, which is composed of SRP and FtsY.</text>
</comment>
<dbReference type="InterPro" id="IPR042101">
    <property type="entry name" value="SRP54_N_sf"/>
</dbReference>
<dbReference type="KEGG" id="hfv:R50_1588"/>
<keyword evidence="3 9" id="KW-0547">Nucleotide-binding</keyword>
<dbReference type="InterPro" id="IPR004390">
    <property type="entry name" value="SR_rcpt_FtsY"/>
</dbReference>
<evidence type="ECO:0000256" key="5">
    <source>
        <dbReference type="ARBA" id="ARBA00023134"/>
    </source>
</evidence>
<dbReference type="Pfam" id="PF00448">
    <property type="entry name" value="SRP54"/>
    <property type="match status" value="1"/>
</dbReference>
<feature type="binding site" evidence="9">
    <location>
        <begin position="110"/>
        <end position="117"/>
    </location>
    <ligand>
        <name>GTP</name>
        <dbReference type="ChEBI" id="CHEBI:37565"/>
    </ligand>
</feature>
<accession>A0A6F8ZHD6</accession>
<keyword evidence="1 9" id="KW-1003">Cell membrane</keyword>
<dbReference type="GO" id="GO:0005525">
    <property type="term" value="F:GTP binding"/>
    <property type="evidence" value="ECO:0007669"/>
    <property type="project" value="UniProtKB-UniRule"/>
</dbReference>
<keyword evidence="6 9" id="KW-0472">Membrane</keyword>
<evidence type="ECO:0000259" key="11">
    <source>
        <dbReference type="SMART" id="SM00962"/>
    </source>
</evidence>
<evidence type="ECO:0000256" key="9">
    <source>
        <dbReference type="HAMAP-Rule" id="MF_00920"/>
    </source>
</evidence>
<dbReference type="InterPro" id="IPR013822">
    <property type="entry name" value="Signal_recog_particl_SRP54_hlx"/>
</dbReference>
<dbReference type="InterPro" id="IPR000897">
    <property type="entry name" value="SRP54_GTPase_dom"/>
</dbReference>
<comment type="function">
    <text evidence="9">Involved in targeting and insertion of nascent membrane proteins into the cytoplasmic membrane. Acts as a receptor for the complex formed by the signal recognition particle (SRP) and the ribosome-nascent chain (RNC).</text>
</comment>
<feature type="domain" description="SRP54-type proteins GTP-binding" evidence="11">
    <location>
        <begin position="103"/>
        <end position="304"/>
    </location>
</feature>
<evidence type="ECO:0000256" key="8">
    <source>
        <dbReference type="ARBA" id="ARBA00048027"/>
    </source>
</evidence>
<dbReference type="PANTHER" id="PTHR43134:SF1">
    <property type="entry name" value="SIGNAL RECOGNITION PARTICLE RECEPTOR SUBUNIT ALPHA"/>
    <property type="match status" value="1"/>
</dbReference>
<feature type="domain" description="AAA+ ATPase" evidence="10">
    <location>
        <begin position="102"/>
        <end position="249"/>
    </location>
</feature>
<dbReference type="SUPFAM" id="SSF47364">
    <property type="entry name" value="Domain of the SRP/SRP receptor G-proteins"/>
    <property type="match status" value="1"/>
</dbReference>
<evidence type="ECO:0000256" key="7">
    <source>
        <dbReference type="ARBA" id="ARBA00023170"/>
    </source>
</evidence>
<feature type="binding site" evidence="9">
    <location>
        <begin position="192"/>
        <end position="196"/>
    </location>
    <ligand>
        <name>GTP</name>
        <dbReference type="ChEBI" id="CHEBI:37565"/>
    </ligand>
</feature>
<keyword evidence="2 9" id="KW-0963">Cytoplasm</keyword>
<dbReference type="InterPro" id="IPR036225">
    <property type="entry name" value="SRP/SRP_N"/>
</dbReference>
<keyword evidence="7 9" id="KW-0675">Receptor</keyword>
<evidence type="ECO:0000313" key="14">
    <source>
        <dbReference type="Proteomes" id="UP000503399"/>
    </source>
</evidence>
<dbReference type="SMART" id="SM00963">
    <property type="entry name" value="SRP54_N"/>
    <property type="match status" value="1"/>
</dbReference>
<dbReference type="FunFam" id="1.20.120.140:FF:000002">
    <property type="entry name" value="Signal recognition particle receptor FtsY"/>
    <property type="match status" value="1"/>
</dbReference>
<dbReference type="AlphaFoldDB" id="A0A6F8ZHD6"/>
<dbReference type="SUPFAM" id="SSF52540">
    <property type="entry name" value="P-loop containing nucleoside triphosphate hydrolases"/>
    <property type="match status" value="1"/>
</dbReference>
<dbReference type="Gene3D" id="3.40.50.300">
    <property type="entry name" value="P-loop containing nucleotide triphosphate hydrolases"/>
    <property type="match status" value="1"/>
</dbReference>
<keyword evidence="14" id="KW-1185">Reference proteome</keyword>
<evidence type="ECO:0000256" key="2">
    <source>
        <dbReference type="ARBA" id="ARBA00022490"/>
    </source>
</evidence>
<comment type="similarity">
    <text evidence="9">Belongs to the GTP-binding SRP family. FtsY subfamily.</text>
</comment>
<comment type="catalytic activity">
    <reaction evidence="8 9">
        <text>GTP + H2O = GDP + phosphate + H(+)</text>
        <dbReference type="Rhea" id="RHEA:19669"/>
        <dbReference type="ChEBI" id="CHEBI:15377"/>
        <dbReference type="ChEBI" id="CHEBI:15378"/>
        <dbReference type="ChEBI" id="CHEBI:37565"/>
        <dbReference type="ChEBI" id="CHEBI:43474"/>
        <dbReference type="ChEBI" id="CHEBI:58189"/>
        <dbReference type="EC" id="3.6.5.4"/>
    </reaction>
</comment>
<dbReference type="GO" id="GO:0003924">
    <property type="term" value="F:GTPase activity"/>
    <property type="evidence" value="ECO:0007669"/>
    <property type="project" value="UniProtKB-UniRule"/>
</dbReference>
<feature type="binding site" evidence="9">
    <location>
        <begin position="256"/>
        <end position="259"/>
    </location>
    <ligand>
        <name>GTP</name>
        <dbReference type="ChEBI" id="CHEBI:37565"/>
    </ligand>
</feature>
<dbReference type="InterPro" id="IPR027417">
    <property type="entry name" value="P-loop_NTPase"/>
</dbReference>
<dbReference type="NCBIfam" id="TIGR00064">
    <property type="entry name" value="ftsY"/>
    <property type="match status" value="1"/>
</dbReference>
<dbReference type="EMBL" id="LR778114">
    <property type="protein sequence ID" value="CAB1129089.1"/>
    <property type="molecule type" value="Genomic_DNA"/>
</dbReference>
<protein>
    <recommendedName>
        <fullName evidence="9">Signal recognition particle receptor FtsY</fullName>
        <shortName evidence="9">SRP receptor</shortName>
        <ecNumber evidence="9">3.6.5.4</ecNumber>
    </recommendedName>
</protein>
<dbReference type="Gene3D" id="1.20.120.140">
    <property type="entry name" value="Signal recognition particle SRP54, nucleotide-binding domain"/>
    <property type="match status" value="1"/>
</dbReference>
<sequence>MGLWDRLREGLQKTRQSLGDRLRQVIQVHGRQWDDSLFDSLEEVLFEADVGVETVEELLQGLREDVRRNRPPTEEGVLNLLGRRMVAMLGESPDPWRLGGERPEVWLLVGVNGTGKTTTAGKMAFGLQARGARVILGAADTFRAAAVEQLQAWGRRAGVDVVAQGMGADPAAVAFDTVQAARARGADVALIDTAGRLHTKSNLMQELGKVVRVVQRDMPNAPHQSWLVLDATTGQNALAQARTFLEVVPVSGIVLTKLDGTAKGGVALAVRRELGIPVRWVGVGERPEDLMPFDPEAYVAAMLGTGASAGEPV</sequence>
<evidence type="ECO:0000259" key="12">
    <source>
        <dbReference type="SMART" id="SM00963"/>
    </source>
</evidence>